<evidence type="ECO:0000313" key="2">
    <source>
        <dbReference type="Proteomes" id="UP000006008"/>
    </source>
</evidence>
<evidence type="ECO:0008006" key="3">
    <source>
        <dbReference type="Google" id="ProtNLM"/>
    </source>
</evidence>
<evidence type="ECO:0000313" key="1">
    <source>
        <dbReference type="EMBL" id="EHB92071.1"/>
    </source>
</evidence>
<keyword evidence="2" id="KW-1185">Reference proteome</keyword>
<dbReference type="PATRIC" id="fig|742725.3.peg.2190"/>
<name>G5H934_9BACT</name>
<dbReference type="STRING" id="742725.HMPREF9450_02120"/>
<dbReference type="AlphaFoldDB" id="G5H934"/>
<gene>
    <name evidence="1" type="ORF">HMPREF9450_02120</name>
</gene>
<protein>
    <recommendedName>
        <fullName evidence="3">Phage major tail protein, TP901-1 family</fullName>
    </recommendedName>
</protein>
<organism evidence="1 2">
    <name type="scientific">Alistipes indistinctus YIT 12060</name>
    <dbReference type="NCBI Taxonomy" id="742725"/>
    <lineage>
        <taxon>Bacteria</taxon>
        <taxon>Pseudomonadati</taxon>
        <taxon>Bacteroidota</taxon>
        <taxon>Bacteroidia</taxon>
        <taxon>Bacteroidales</taxon>
        <taxon>Rikenellaceae</taxon>
        <taxon>Alistipes</taxon>
    </lineage>
</organism>
<comment type="caution">
    <text evidence="1">The sequence shown here is derived from an EMBL/GenBank/DDBJ whole genome shotgun (WGS) entry which is preliminary data.</text>
</comment>
<dbReference type="Proteomes" id="UP000006008">
    <property type="component" value="Unassembled WGS sequence"/>
</dbReference>
<dbReference type="GeneID" id="92814858"/>
<dbReference type="HOGENOM" id="CLU_1745817_0_0_10"/>
<sequence>MPTPVITSENKILGNNFRLYLIEESTNTPIPTENNVSLSISNESIDSTDKRVNWAQFIDGVKGWTASEEFHYTQVKEDPGFKLVQKLISGDTRTQVIIGKISEEGDIAFKGYVRISGIDISAASNELMTCSMSLTGDGELEIVEKTAAA</sequence>
<dbReference type="RefSeq" id="WP_009134926.1">
    <property type="nucleotide sequence ID" value="NZ_CP102250.1"/>
</dbReference>
<proteinExistence type="predicted"/>
<dbReference type="EMBL" id="ADLD01000013">
    <property type="protein sequence ID" value="EHB92071.1"/>
    <property type="molecule type" value="Genomic_DNA"/>
</dbReference>
<accession>G5H934</accession>
<reference evidence="1 2" key="1">
    <citation type="submission" date="2011-08" db="EMBL/GenBank/DDBJ databases">
        <title>The Genome Sequence of Alistipes indistinctus YIT 12060.</title>
        <authorList>
            <consortium name="The Broad Institute Genome Sequencing Platform"/>
            <person name="Earl A."/>
            <person name="Ward D."/>
            <person name="Feldgarden M."/>
            <person name="Gevers D."/>
            <person name="Morotomi M."/>
            <person name="Young S.K."/>
            <person name="Zeng Q."/>
            <person name="Gargeya S."/>
            <person name="Fitzgerald M."/>
            <person name="Haas B."/>
            <person name="Abouelleil A."/>
            <person name="Alvarado L."/>
            <person name="Arachchi H.M."/>
            <person name="Berlin A."/>
            <person name="Brown A."/>
            <person name="Chapman S.B."/>
            <person name="Chen Z."/>
            <person name="Dunbar C."/>
            <person name="Freedman E."/>
            <person name="Gearin G."/>
            <person name="Gellesch M."/>
            <person name="Goldberg J."/>
            <person name="Griggs A."/>
            <person name="Gujja S."/>
            <person name="Heiman D."/>
            <person name="Howarth C."/>
            <person name="Larson L."/>
            <person name="Lui A."/>
            <person name="MacDonald P.J.P."/>
            <person name="Montmayeur A."/>
            <person name="Murphy C."/>
            <person name="Neiman D."/>
            <person name="Pearson M."/>
            <person name="Priest M."/>
            <person name="Roberts A."/>
            <person name="Saif S."/>
            <person name="Shea T."/>
            <person name="Shenoy N."/>
            <person name="Sisk P."/>
            <person name="Stolte C."/>
            <person name="Sykes S."/>
            <person name="Wortman J."/>
            <person name="Nusbaum C."/>
            <person name="Birren B."/>
        </authorList>
    </citation>
    <scope>NUCLEOTIDE SEQUENCE [LARGE SCALE GENOMIC DNA]</scope>
    <source>
        <strain evidence="1 2">YIT 12060</strain>
    </source>
</reference>